<accession>A0AAV4P7J6</accession>
<dbReference type="AlphaFoldDB" id="A0AAV4P7J6"/>
<keyword evidence="2" id="KW-1185">Reference proteome</keyword>
<protein>
    <submittedName>
        <fullName evidence="1">Uncharacterized protein</fullName>
    </submittedName>
</protein>
<reference evidence="1 2" key="1">
    <citation type="submission" date="2021-06" db="EMBL/GenBank/DDBJ databases">
        <title>Caerostris darwini draft genome.</title>
        <authorList>
            <person name="Kono N."/>
            <person name="Arakawa K."/>
        </authorList>
    </citation>
    <scope>NUCLEOTIDE SEQUENCE [LARGE SCALE GENOMIC DNA]</scope>
</reference>
<evidence type="ECO:0000313" key="1">
    <source>
        <dbReference type="EMBL" id="GIX93016.1"/>
    </source>
</evidence>
<comment type="caution">
    <text evidence="1">The sequence shown here is derived from an EMBL/GenBank/DDBJ whole genome shotgun (WGS) entry which is preliminary data.</text>
</comment>
<evidence type="ECO:0000313" key="2">
    <source>
        <dbReference type="Proteomes" id="UP001054837"/>
    </source>
</evidence>
<sequence length="134" mass="15705">MFFSLVALAKNYENQRERTNVFSRSIQLPFSSPLSSYLLLWFFCLESRQRDRLESRLNCEVPRTNLIPTGCPQWTENSQCSQEQKETTVDKWTDVSALFGGKLEKFGMVLFRPFGRTLIFKNRVRRCSATFKTT</sequence>
<dbReference type="Proteomes" id="UP001054837">
    <property type="component" value="Unassembled WGS sequence"/>
</dbReference>
<dbReference type="EMBL" id="BPLQ01002446">
    <property type="protein sequence ID" value="GIX93016.1"/>
    <property type="molecule type" value="Genomic_DNA"/>
</dbReference>
<name>A0AAV4P7J6_9ARAC</name>
<organism evidence="1 2">
    <name type="scientific">Caerostris darwini</name>
    <dbReference type="NCBI Taxonomy" id="1538125"/>
    <lineage>
        <taxon>Eukaryota</taxon>
        <taxon>Metazoa</taxon>
        <taxon>Ecdysozoa</taxon>
        <taxon>Arthropoda</taxon>
        <taxon>Chelicerata</taxon>
        <taxon>Arachnida</taxon>
        <taxon>Araneae</taxon>
        <taxon>Araneomorphae</taxon>
        <taxon>Entelegynae</taxon>
        <taxon>Araneoidea</taxon>
        <taxon>Araneidae</taxon>
        <taxon>Caerostris</taxon>
    </lineage>
</organism>
<proteinExistence type="predicted"/>
<gene>
    <name evidence="1" type="ORF">CDAR_76361</name>
</gene>